<evidence type="ECO:0000313" key="1">
    <source>
        <dbReference type="EMBL" id="CAD2171849.1"/>
    </source>
</evidence>
<name>A0A6V7VA81_MELEN</name>
<sequence length="96" mass="11503">MNITRNISCIDSYANGMWINLSKNKTKCFNNQYLNEKEEIKLIFTFEKYSLFYLFETKENLVENNVDLYLPIYLINYIQVTVLNVTKIDVPIEIKY</sequence>
<dbReference type="EMBL" id="CAJEWN010000191">
    <property type="protein sequence ID" value="CAD2171849.1"/>
    <property type="molecule type" value="Genomic_DNA"/>
</dbReference>
<protein>
    <submittedName>
        <fullName evidence="1">Uncharacterized protein</fullName>
    </submittedName>
</protein>
<proteinExistence type="predicted"/>
<evidence type="ECO:0000313" key="2">
    <source>
        <dbReference type="Proteomes" id="UP000580250"/>
    </source>
</evidence>
<reference evidence="1 2" key="1">
    <citation type="submission" date="2020-08" db="EMBL/GenBank/DDBJ databases">
        <authorList>
            <person name="Koutsovoulos G."/>
            <person name="Danchin GJ E."/>
        </authorList>
    </citation>
    <scope>NUCLEOTIDE SEQUENCE [LARGE SCALE GENOMIC DNA]</scope>
</reference>
<dbReference type="Proteomes" id="UP000580250">
    <property type="component" value="Unassembled WGS sequence"/>
</dbReference>
<dbReference type="AlphaFoldDB" id="A0A6V7VA81"/>
<comment type="caution">
    <text evidence="1">The sequence shown here is derived from an EMBL/GenBank/DDBJ whole genome shotgun (WGS) entry which is preliminary data.</text>
</comment>
<gene>
    <name evidence="1" type="ORF">MENT_LOCUS23365</name>
</gene>
<organism evidence="1 2">
    <name type="scientific">Meloidogyne enterolobii</name>
    <name type="common">Root-knot nematode worm</name>
    <name type="synonym">Meloidogyne mayaguensis</name>
    <dbReference type="NCBI Taxonomy" id="390850"/>
    <lineage>
        <taxon>Eukaryota</taxon>
        <taxon>Metazoa</taxon>
        <taxon>Ecdysozoa</taxon>
        <taxon>Nematoda</taxon>
        <taxon>Chromadorea</taxon>
        <taxon>Rhabditida</taxon>
        <taxon>Tylenchina</taxon>
        <taxon>Tylenchomorpha</taxon>
        <taxon>Tylenchoidea</taxon>
        <taxon>Meloidogynidae</taxon>
        <taxon>Meloidogyninae</taxon>
        <taxon>Meloidogyne</taxon>
    </lineage>
</organism>
<accession>A0A6V7VA81</accession>